<feature type="non-terminal residue" evidence="2">
    <location>
        <position position="1"/>
    </location>
</feature>
<evidence type="ECO:0000313" key="2">
    <source>
        <dbReference type="EMBL" id="KAL3863555.1"/>
    </source>
</evidence>
<organism evidence="2 3">
    <name type="scientific">Sinanodonta woodiana</name>
    <name type="common">Chinese pond mussel</name>
    <name type="synonym">Anodonta woodiana</name>
    <dbReference type="NCBI Taxonomy" id="1069815"/>
    <lineage>
        <taxon>Eukaryota</taxon>
        <taxon>Metazoa</taxon>
        <taxon>Spiralia</taxon>
        <taxon>Lophotrochozoa</taxon>
        <taxon>Mollusca</taxon>
        <taxon>Bivalvia</taxon>
        <taxon>Autobranchia</taxon>
        <taxon>Heteroconchia</taxon>
        <taxon>Palaeoheterodonta</taxon>
        <taxon>Unionida</taxon>
        <taxon>Unionoidea</taxon>
        <taxon>Unionidae</taxon>
        <taxon>Unioninae</taxon>
        <taxon>Sinanodonta</taxon>
    </lineage>
</organism>
<sequence>LGDIVCYGDNTKGDKAGNCGSIDILQKKPCQLSDIMCGTLQCETTAKFPLFGGSQIINLKTKSFPNGTSISCKAANIDLGPDIPDPGLVEDGSPCYDLDKDTAGVCLAQKCIDIKTFPFKYCPRGLNGVECSGKGVCDCYLNFAQFNYKILYVI</sequence>
<gene>
    <name evidence="2" type="ORF">ACJMK2_005306</name>
</gene>
<dbReference type="Proteomes" id="UP001634394">
    <property type="component" value="Unassembled WGS sequence"/>
</dbReference>
<dbReference type="Pfam" id="PF08516">
    <property type="entry name" value="ADAM_CR"/>
    <property type="match status" value="1"/>
</dbReference>
<reference evidence="2 3" key="1">
    <citation type="submission" date="2024-11" db="EMBL/GenBank/DDBJ databases">
        <title>Chromosome-level genome assembly of the freshwater bivalve Anodonta woodiana.</title>
        <authorList>
            <person name="Chen X."/>
        </authorList>
    </citation>
    <scope>NUCLEOTIDE SEQUENCE [LARGE SCALE GENOMIC DNA]</scope>
    <source>
        <strain evidence="2">MN2024</strain>
        <tissue evidence="2">Gills</tissue>
    </source>
</reference>
<keyword evidence="3" id="KW-1185">Reference proteome</keyword>
<protein>
    <recommendedName>
        <fullName evidence="1">ADAM cysteine-rich domain-containing protein</fullName>
    </recommendedName>
</protein>
<evidence type="ECO:0000259" key="1">
    <source>
        <dbReference type="SMART" id="SM00608"/>
    </source>
</evidence>
<comment type="caution">
    <text evidence="2">The sequence shown here is derived from an EMBL/GenBank/DDBJ whole genome shotgun (WGS) entry which is preliminary data.</text>
</comment>
<evidence type="ECO:0000313" key="3">
    <source>
        <dbReference type="Proteomes" id="UP001634394"/>
    </source>
</evidence>
<name>A0ABD3VPN4_SINWO</name>
<feature type="domain" description="ADAM cysteine-rich" evidence="1">
    <location>
        <begin position="2"/>
        <end position="114"/>
    </location>
</feature>
<dbReference type="AlphaFoldDB" id="A0ABD3VPN4"/>
<proteinExistence type="predicted"/>
<dbReference type="PANTHER" id="PTHR11905:SF159">
    <property type="entry name" value="ADAM METALLOPROTEASE"/>
    <property type="match status" value="1"/>
</dbReference>
<dbReference type="EMBL" id="JBJQND010000010">
    <property type="protein sequence ID" value="KAL3863555.1"/>
    <property type="molecule type" value="Genomic_DNA"/>
</dbReference>
<dbReference type="PANTHER" id="PTHR11905">
    <property type="entry name" value="ADAM A DISINTEGRIN AND METALLOPROTEASE DOMAIN"/>
    <property type="match status" value="1"/>
</dbReference>
<dbReference type="SMART" id="SM00608">
    <property type="entry name" value="ACR"/>
    <property type="match status" value="1"/>
</dbReference>
<accession>A0ABD3VPN4</accession>
<dbReference type="InterPro" id="IPR006586">
    <property type="entry name" value="ADAM_Cys-rich"/>
</dbReference>